<reference evidence="3 4" key="1">
    <citation type="submission" date="2023-11" db="EMBL/GenBank/DDBJ databases">
        <title>Halocaridina rubra genome assembly.</title>
        <authorList>
            <person name="Smith C."/>
        </authorList>
    </citation>
    <scope>NUCLEOTIDE SEQUENCE [LARGE SCALE GENOMIC DNA]</scope>
    <source>
        <strain evidence="3">EP-1</strain>
        <tissue evidence="3">Whole</tissue>
    </source>
</reference>
<evidence type="ECO:0000256" key="1">
    <source>
        <dbReference type="SAM" id="SignalP"/>
    </source>
</evidence>
<dbReference type="InterPro" id="IPR016186">
    <property type="entry name" value="C-type_lectin-like/link_sf"/>
</dbReference>
<dbReference type="Pfam" id="PF00059">
    <property type="entry name" value="Lectin_C"/>
    <property type="match status" value="1"/>
</dbReference>
<dbReference type="SMART" id="SM00034">
    <property type="entry name" value="CLECT"/>
    <property type="match status" value="1"/>
</dbReference>
<keyword evidence="1" id="KW-0732">Signal</keyword>
<dbReference type="InterPro" id="IPR001304">
    <property type="entry name" value="C-type_lectin-like"/>
</dbReference>
<organism evidence="3 4">
    <name type="scientific">Halocaridina rubra</name>
    <name type="common">Hawaiian red shrimp</name>
    <dbReference type="NCBI Taxonomy" id="373956"/>
    <lineage>
        <taxon>Eukaryota</taxon>
        <taxon>Metazoa</taxon>
        <taxon>Ecdysozoa</taxon>
        <taxon>Arthropoda</taxon>
        <taxon>Crustacea</taxon>
        <taxon>Multicrustacea</taxon>
        <taxon>Malacostraca</taxon>
        <taxon>Eumalacostraca</taxon>
        <taxon>Eucarida</taxon>
        <taxon>Decapoda</taxon>
        <taxon>Pleocyemata</taxon>
        <taxon>Caridea</taxon>
        <taxon>Atyoidea</taxon>
        <taxon>Atyidae</taxon>
        <taxon>Halocaridina</taxon>
    </lineage>
</organism>
<gene>
    <name evidence="3" type="ORF">SK128_010828</name>
</gene>
<dbReference type="EMBL" id="JAXCGZ010012129">
    <property type="protein sequence ID" value="KAK7073774.1"/>
    <property type="molecule type" value="Genomic_DNA"/>
</dbReference>
<dbReference type="Proteomes" id="UP001381693">
    <property type="component" value="Unassembled WGS sequence"/>
</dbReference>
<dbReference type="InterPro" id="IPR016187">
    <property type="entry name" value="CTDL_fold"/>
</dbReference>
<accession>A0AAN8X863</accession>
<keyword evidence="4" id="KW-1185">Reference proteome</keyword>
<dbReference type="PROSITE" id="PS50041">
    <property type="entry name" value="C_TYPE_LECTIN_2"/>
    <property type="match status" value="1"/>
</dbReference>
<comment type="caution">
    <text evidence="3">The sequence shown here is derived from an EMBL/GenBank/DDBJ whole genome shotgun (WGS) entry which is preliminary data.</text>
</comment>
<feature type="domain" description="C-type lectin" evidence="2">
    <location>
        <begin position="34"/>
        <end position="157"/>
    </location>
</feature>
<proteinExistence type="predicted"/>
<protein>
    <recommendedName>
        <fullName evidence="2">C-type lectin domain-containing protein</fullName>
    </recommendedName>
</protein>
<dbReference type="SUPFAM" id="SSF56436">
    <property type="entry name" value="C-type lectin-like"/>
    <property type="match status" value="1"/>
</dbReference>
<evidence type="ECO:0000313" key="4">
    <source>
        <dbReference type="Proteomes" id="UP001381693"/>
    </source>
</evidence>
<name>A0AAN8X863_HALRR</name>
<evidence type="ECO:0000259" key="2">
    <source>
        <dbReference type="PROSITE" id="PS50041"/>
    </source>
</evidence>
<evidence type="ECO:0000313" key="3">
    <source>
        <dbReference type="EMBL" id="KAK7073774.1"/>
    </source>
</evidence>
<feature type="signal peptide" evidence="1">
    <location>
        <begin position="1"/>
        <end position="19"/>
    </location>
</feature>
<dbReference type="Gene3D" id="3.10.100.10">
    <property type="entry name" value="Mannose-Binding Protein A, subunit A"/>
    <property type="match status" value="1"/>
</dbReference>
<feature type="chain" id="PRO_5042941795" description="C-type lectin domain-containing protein" evidence="1">
    <location>
        <begin position="20"/>
        <end position="193"/>
    </location>
</feature>
<dbReference type="AlphaFoldDB" id="A0AAN8X863"/>
<sequence>MKILFVVLVLVLASVPALSQGTSNITCKMPFQNIGSRCLFLDPLEAGTWYDMRLFCSMQGQGVDLVVLDDPNLLHAVYQYITEYGLDRTHYWIGASDQDAEGVWLWVDSTPVHLGAPYWRYDCDIENSNPLRPKLDSNANCAALDHTANFYFADFPCLGDGGDSSFSPICEDEPIYLDEYDDYEDESDEVNEE</sequence>
<dbReference type="CDD" id="cd00037">
    <property type="entry name" value="CLECT"/>
    <property type="match status" value="1"/>
</dbReference>